<reference evidence="2 3" key="1">
    <citation type="submission" date="2021-07" db="EMBL/GenBank/DDBJ databases">
        <title>Mesonia aestuariivivens sp. nov., isolated from a tidal flat.</title>
        <authorList>
            <person name="Kim Y.-O."/>
            <person name="Yoon J.-H."/>
        </authorList>
    </citation>
    <scope>NUCLEOTIDE SEQUENCE [LARGE SCALE GENOMIC DNA]</scope>
    <source>
        <strain evidence="2 3">JHPTF-M18</strain>
    </source>
</reference>
<organism evidence="2 3">
    <name type="scientific">Mesonia aestuariivivens</name>
    <dbReference type="NCBI Taxonomy" id="2796128"/>
    <lineage>
        <taxon>Bacteria</taxon>
        <taxon>Pseudomonadati</taxon>
        <taxon>Bacteroidota</taxon>
        <taxon>Flavobacteriia</taxon>
        <taxon>Flavobacteriales</taxon>
        <taxon>Flavobacteriaceae</taxon>
        <taxon>Mesonia</taxon>
    </lineage>
</organism>
<dbReference type="RefSeq" id="WP_219038964.1">
    <property type="nucleotide sequence ID" value="NZ_JAHWDF010000002.1"/>
</dbReference>
<feature type="transmembrane region" description="Helical" evidence="1">
    <location>
        <begin position="24"/>
        <end position="45"/>
    </location>
</feature>
<sequence length="83" mass="9803">MEYEKKLKNLSDEELIKEHKNKSIIFGIFLGLVTIMVISSIITIIKNKIIATTFMPLAFFPLLLIFWNGFKKVRKEKNFRKLK</sequence>
<keyword evidence="1" id="KW-0812">Transmembrane</keyword>
<evidence type="ECO:0000256" key="1">
    <source>
        <dbReference type="SAM" id="Phobius"/>
    </source>
</evidence>
<keyword evidence="3" id="KW-1185">Reference proteome</keyword>
<evidence type="ECO:0000313" key="2">
    <source>
        <dbReference type="EMBL" id="MBW2960681.1"/>
    </source>
</evidence>
<dbReference type="Proteomes" id="UP000719267">
    <property type="component" value="Unassembled WGS sequence"/>
</dbReference>
<name>A0ABS6VYM1_9FLAO</name>
<gene>
    <name evidence="2" type="ORF">KW502_02555</name>
</gene>
<dbReference type="EMBL" id="JAHWDF010000002">
    <property type="protein sequence ID" value="MBW2960681.1"/>
    <property type="molecule type" value="Genomic_DNA"/>
</dbReference>
<keyword evidence="1" id="KW-1133">Transmembrane helix</keyword>
<keyword evidence="1" id="KW-0472">Membrane</keyword>
<feature type="transmembrane region" description="Helical" evidence="1">
    <location>
        <begin position="51"/>
        <end position="70"/>
    </location>
</feature>
<evidence type="ECO:0008006" key="4">
    <source>
        <dbReference type="Google" id="ProtNLM"/>
    </source>
</evidence>
<comment type="caution">
    <text evidence="2">The sequence shown here is derived from an EMBL/GenBank/DDBJ whole genome shotgun (WGS) entry which is preliminary data.</text>
</comment>
<accession>A0ABS6VYM1</accession>
<evidence type="ECO:0000313" key="3">
    <source>
        <dbReference type="Proteomes" id="UP000719267"/>
    </source>
</evidence>
<proteinExistence type="predicted"/>
<protein>
    <recommendedName>
        <fullName evidence="4">Redox-active disulfide protein 2</fullName>
    </recommendedName>
</protein>